<feature type="chain" id="PRO_5038760597" evidence="1">
    <location>
        <begin position="20"/>
        <end position="230"/>
    </location>
</feature>
<reference evidence="2" key="1">
    <citation type="submission" date="2022-11" db="EMBL/GenBank/DDBJ databases">
        <title>Dyadobacter pollutisoli sp. nov., isolated from plastic dumped soil.</title>
        <authorList>
            <person name="Kim J.M."/>
            <person name="Kim K.R."/>
            <person name="Lee J.K."/>
            <person name="Hao L."/>
            <person name="Jeon C.O."/>
        </authorList>
    </citation>
    <scope>NUCLEOTIDE SEQUENCE</scope>
    <source>
        <strain evidence="2">U1</strain>
    </source>
</reference>
<evidence type="ECO:0000313" key="2">
    <source>
        <dbReference type="EMBL" id="WAC14544.1"/>
    </source>
</evidence>
<gene>
    <name evidence="2" type="ORF">ON006_11410</name>
</gene>
<name>A0A9E8NIA7_9BACT</name>
<sequence length="230" mass="25172">MKKLLLMFMSMLVAPSSHGQSISPAGIYGAANSSSAGGIAVSWVLGTMTPQALSALPVKLIHFAGTLTSTGNAQLDWETAEEYDNAGFEVQKSLDGKKFEALGWVDGGGDSKSKKAYQFVDTSLETTSYYRLRQVDFDGRFSLSRIVSVIPEKERLERLVAFPNPTTDSRIQIQLPFKTKILSLFDINGHLLHQFTNPKTEHTILLPAKGIYILGIETAVGDKAIKVNYN</sequence>
<feature type="signal peptide" evidence="1">
    <location>
        <begin position="1"/>
        <end position="19"/>
    </location>
</feature>
<dbReference type="InterPro" id="IPR013783">
    <property type="entry name" value="Ig-like_fold"/>
</dbReference>
<proteinExistence type="predicted"/>
<organism evidence="2 3">
    <name type="scientific">Dyadobacter pollutisoli</name>
    <dbReference type="NCBI Taxonomy" id="2910158"/>
    <lineage>
        <taxon>Bacteria</taxon>
        <taxon>Pseudomonadati</taxon>
        <taxon>Bacteroidota</taxon>
        <taxon>Cytophagia</taxon>
        <taxon>Cytophagales</taxon>
        <taxon>Spirosomataceae</taxon>
        <taxon>Dyadobacter</taxon>
    </lineage>
</organism>
<dbReference type="EMBL" id="CP112998">
    <property type="protein sequence ID" value="WAC14544.1"/>
    <property type="molecule type" value="Genomic_DNA"/>
</dbReference>
<dbReference type="InterPro" id="IPR026444">
    <property type="entry name" value="Secre_tail"/>
</dbReference>
<dbReference type="NCBIfam" id="TIGR04183">
    <property type="entry name" value="Por_Secre_tail"/>
    <property type="match status" value="1"/>
</dbReference>
<keyword evidence="3" id="KW-1185">Reference proteome</keyword>
<dbReference type="KEGG" id="dpf:ON006_11410"/>
<dbReference type="RefSeq" id="WP_244819913.1">
    <property type="nucleotide sequence ID" value="NZ_CP112998.1"/>
</dbReference>
<evidence type="ECO:0000256" key="1">
    <source>
        <dbReference type="SAM" id="SignalP"/>
    </source>
</evidence>
<dbReference type="Proteomes" id="UP001164653">
    <property type="component" value="Chromosome"/>
</dbReference>
<keyword evidence="1" id="KW-0732">Signal</keyword>
<evidence type="ECO:0000313" key="3">
    <source>
        <dbReference type="Proteomes" id="UP001164653"/>
    </source>
</evidence>
<dbReference type="Gene3D" id="2.60.40.10">
    <property type="entry name" value="Immunoglobulins"/>
    <property type="match status" value="1"/>
</dbReference>
<protein>
    <submittedName>
        <fullName evidence="2">T9SS type A sorting domain-containing protein</fullName>
    </submittedName>
</protein>
<dbReference type="AlphaFoldDB" id="A0A9E8NIA7"/>
<accession>A0A9E8NIA7</accession>